<gene>
    <name evidence="1" type="ORF">L9F63_013987</name>
</gene>
<name>A0AAD8AB56_DIPPU</name>
<organism evidence="1 2">
    <name type="scientific">Diploptera punctata</name>
    <name type="common">Pacific beetle cockroach</name>
    <dbReference type="NCBI Taxonomy" id="6984"/>
    <lineage>
        <taxon>Eukaryota</taxon>
        <taxon>Metazoa</taxon>
        <taxon>Ecdysozoa</taxon>
        <taxon>Arthropoda</taxon>
        <taxon>Hexapoda</taxon>
        <taxon>Insecta</taxon>
        <taxon>Pterygota</taxon>
        <taxon>Neoptera</taxon>
        <taxon>Polyneoptera</taxon>
        <taxon>Dictyoptera</taxon>
        <taxon>Blattodea</taxon>
        <taxon>Blaberoidea</taxon>
        <taxon>Blaberidae</taxon>
        <taxon>Diplopterinae</taxon>
        <taxon>Diploptera</taxon>
    </lineage>
</organism>
<reference evidence="1" key="2">
    <citation type="submission" date="2023-05" db="EMBL/GenBank/DDBJ databases">
        <authorList>
            <person name="Fouks B."/>
        </authorList>
    </citation>
    <scope>NUCLEOTIDE SEQUENCE</scope>
    <source>
        <strain evidence="1">Stay&amp;Tobe</strain>
        <tissue evidence="1">Testes</tissue>
    </source>
</reference>
<proteinExistence type="predicted"/>
<dbReference type="AlphaFoldDB" id="A0AAD8AB56"/>
<comment type="caution">
    <text evidence="1">The sequence shown here is derived from an EMBL/GenBank/DDBJ whole genome shotgun (WGS) entry which is preliminary data.</text>
</comment>
<dbReference type="Proteomes" id="UP001233999">
    <property type="component" value="Unassembled WGS sequence"/>
</dbReference>
<feature type="non-terminal residue" evidence="1">
    <location>
        <position position="1"/>
    </location>
</feature>
<reference evidence="1" key="1">
    <citation type="journal article" date="2023" name="IScience">
        <title>Live-bearing cockroach genome reveals convergent evolutionary mechanisms linked to viviparity in insects and beyond.</title>
        <authorList>
            <person name="Fouks B."/>
            <person name="Harrison M.C."/>
            <person name="Mikhailova A.A."/>
            <person name="Marchal E."/>
            <person name="English S."/>
            <person name="Carruthers M."/>
            <person name="Jennings E.C."/>
            <person name="Chiamaka E.L."/>
            <person name="Frigard R.A."/>
            <person name="Pippel M."/>
            <person name="Attardo G.M."/>
            <person name="Benoit J.B."/>
            <person name="Bornberg-Bauer E."/>
            <person name="Tobe S.S."/>
        </authorList>
    </citation>
    <scope>NUCLEOTIDE SEQUENCE</scope>
    <source>
        <strain evidence="1">Stay&amp;Tobe</strain>
    </source>
</reference>
<protein>
    <submittedName>
        <fullName evidence="1">Uncharacterized protein</fullName>
    </submittedName>
</protein>
<evidence type="ECO:0000313" key="1">
    <source>
        <dbReference type="EMBL" id="KAJ9594713.1"/>
    </source>
</evidence>
<keyword evidence="2" id="KW-1185">Reference proteome</keyword>
<sequence length="74" mass="8246">STKGFNWKNRRIGVILPDKNNGSGFIAENSGGMHLRLHPANNTLNSLSSRSDILDKAASHLVRIELSQQRMPFM</sequence>
<accession>A0AAD8AB56</accession>
<feature type="non-terminal residue" evidence="1">
    <location>
        <position position="74"/>
    </location>
</feature>
<evidence type="ECO:0000313" key="2">
    <source>
        <dbReference type="Proteomes" id="UP001233999"/>
    </source>
</evidence>
<dbReference type="EMBL" id="JASPKZ010002724">
    <property type="protein sequence ID" value="KAJ9594713.1"/>
    <property type="molecule type" value="Genomic_DNA"/>
</dbReference>